<evidence type="ECO:0000313" key="2">
    <source>
        <dbReference type="EMBL" id="CAI2378605.1"/>
    </source>
</evidence>
<keyword evidence="3" id="KW-1185">Reference proteome</keyword>
<organism evidence="2 3">
    <name type="scientific">Euplotes crassus</name>
    <dbReference type="NCBI Taxonomy" id="5936"/>
    <lineage>
        <taxon>Eukaryota</taxon>
        <taxon>Sar</taxon>
        <taxon>Alveolata</taxon>
        <taxon>Ciliophora</taxon>
        <taxon>Intramacronucleata</taxon>
        <taxon>Spirotrichea</taxon>
        <taxon>Hypotrichia</taxon>
        <taxon>Euplotida</taxon>
        <taxon>Euplotidae</taxon>
        <taxon>Moneuplotes</taxon>
    </lineage>
</organism>
<feature type="compositionally biased region" description="Acidic residues" evidence="1">
    <location>
        <begin position="146"/>
        <end position="169"/>
    </location>
</feature>
<protein>
    <submittedName>
        <fullName evidence="2">Uncharacterized protein</fullName>
    </submittedName>
</protein>
<feature type="compositionally biased region" description="Low complexity" evidence="1">
    <location>
        <begin position="131"/>
        <end position="145"/>
    </location>
</feature>
<accession>A0AAD2D3B0</accession>
<name>A0AAD2D3B0_EUPCR</name>
<dbReference type="EMBL" id="CAMPGE010020352">
    <property type="protein sequence ID" value="CAI2378605.1"/>
    <property type="molecule type" value="Genomic_DNA"/>
</dbReference>
<feature type="compositionally biased region" description="Acidic residues" evidence="1">
    <location>
        <begin position="178"/>
        <end position="195"/>
    </location>
</feature>
<comment type="caution">
    <text evidence="2">The sequence shown here is derived from an EMBL/GenBank/DDBJ whole genome shotgun (WGS) entry which is preliminary data.</text>
</comment>
<evidence type="ECO:0000313" key="3">
    <source>
        <dbReference type="Proteomes" id="UP001295684"/>
    </source>
</evidence>
<gene>
    <name evidence="2" type="ORF">ECRASSUSDP1_LOCUS20003</name>
</gene>
<feature type="region of interest" description="Disordered" evidence="1">
    <location>
        <begin position="98"/>
        <end position="203"/>
    </location>
</feature>
<feature type="compositionally biased region" description="Acidic residues" evidence="1">
    <location>
        <begin position="111"/>
        <end position="125"/>
    </location>
</feature>
<dbReference type="AlphaFoldDB" id="A0AAD2D3B0"/>
<dbReference type="Proteomes" id="UP001295684">
    <property type="component" value="Unassembled WGS sequence"/>
</dbReference>
<evidence type="ECO:0000256" key="1">
    <source>
        <dbReference type="SAM" id="MobiDB-lite"/>
    </source>
</evidence>
<reference evidence="2" key="1">
    <citation type="submission" date="2023-07" db="EMBL/GenBank/DDBJ databases">
        <authorList>
            <consortium name="AG Swart"/>
            <person name="Singh M."/>
            <person name="Singh A."/>
            <person name="Seah K."/>
            <person name="Emmerich C."/>
        </authorList>
    </citation>
    <scope>NUCLEOTIDE SEQUENCE</scope>
    <source>
        <strain evidence="2">DP1</strain>
    </source>
</reference>
<sequence>MRIKQAQDTSAIANLASEATGNNDSGEQTLSMDDINDILIAANSQIEDCAPNQNQNADPNLNYRCQRVTTPNTETIYETYSDDGGNVVSSLVTTNSIITNVDPTDGTDAQSADDDGSNDNQDDDSSGERIQTNQESTDDSSSNDQTDTDTTDEDTAENSDQNQEEESNNNDDSRNAENEEDNNQDDSDDSNDEDPPSPNESRCLQNVNSCLMITENVPVDWEMYYECYNNALQSAYCQSGFGE</sequence>
<proteinExistence type="predicted"/>